<dbReference type="EMBL" id="JHEG04000001">
    <property type="protein sequence ID" value="KAF3890038.1"/>
    <property type="molecule type" value="Genomic_DNA"/>
</dbReference>
<proteinExistence type="predicted"/>
<dbReference type="RefSeq" id="WP_050046515.1">
    <property type="nucleotide sequence ID" value="NZ_JHEG04000001.1"/>
</dbReference>
<feature type="domain" description="Filamentous haemagglutinin FhaB/tRNA nuclease CdiA-like TPS" evidence="2">
    <location>
        <begin position="37"/>
        <end position="145"/>
    </location>
</feature>
<dbReference type="STRING" id="1479485.DA73_0235430"/>
<dbReference type="EMBL" id="JHEG02000059">
    <property type="protein sequence ID" value="KIE06628.1"/>
    <property type="molecule type" value="Genomic_DNA"/>
</dbReference>
<comment type="caution">
    <text evidence="4">The sequence shown here is derived from an EMBL/GenBank/DDBJ whole genome shotgun (WGS) entry which is preliminary data.</text>
</comment>
<dbReference type="NCBIfam" id="TIGR01901">
    <property type="entry name" value="adhes_NPXG"/>
    <property type="match status" value="1"/>
</dbReference>
<dbReference type="InterPro" id="IPR011050">
    <property type="entry name" value="Pectin_lyase_fold/virulence"/>
</dbReference>
<keyword evidence="1" id="KW-0732">Signal</keyword>
<evidence type="ECO:0000313" key="5">
    <source>
        <dbReference type="Proteomes" id="UP000029738"/>
    </source>
</evidence>
<gene>
    <name evidence="4" type="ORF">DA73_0235430</name>
    <name evidence="3" type="ORF">DA73_0400034705</name>
</gene>
<protein>
    <submittedName>
        <fullName evidence="3">Filamentous hemagglutinin N-terminal domain-containing protein</fullName>
    </submittedName>
</protein>
<dbReference type="Gene3D" id="2.160.20.10">
    <property type="entry name" value="Single-stranded right-handed beta-helix, Pectin lyase-like"/>
    <property type="match status" value="2"/>
</dbReference>
<evidence type="ECO:0000313" key="3">
    <source>
        <dbReference type="EMBL" id="KAF3890038.1"/>
    </source>
</evidence>
<sequence length="1396" mass="142071">MLNICCHSLKKLAIAIGLISISSTNCAFAQIIPDSTLPNNSRVTIVDNTSLIEGGTTAGSNLFHSFEAFSVPTGSIVQFNNASEIQNIISRVTGQSVSNIDGLIRARGHANLFLLNPNGIIFGRNAELNIGGSFLATTAYGLMFADGSFFSTNSAGSSPLLTISVPIGLQLASNQASITNNASNLTVNTGQNLTLIASNVTHNGKISAPGGQVTVAAASNIQAGLGQAGEILSLKDQQIGSDSQESTAIVVGKIDASNTEVGQIGGKVQVVGTKVALFDNSHIDVSGDAGGGQVLVGGDYLGLGSLPQASATYISPQASIKADALMRGNGGQVTVWGKDSTRVYGSLSARGGKYGGNGGLIETSGYHFLDVAGIRVDASALNGAGGTWLLDPHDVTLNYSGTTTGGSFSDGNPQIFTPNGDGAVIFIPDIQAQLNAGTNVTIATGTTGTQSGNIKAEGFGITKTTSGTATLTLQAANDISLKAFRIAADNGRLNLVLQADSDASGFGNISLSQGFMETGGGAFTATAAGSISMESFAIASNNRSAIASEPISIFASSISTQNAGIISNTFGDGDAALLSINSNSFILTGGGINSNSFGNGNAKDIDINVNSLFLKAGAISSKTFGKGNAGGVKINANSIDLEQANLSSRSYGDGNAGALTMNSKSISLLDKVGIFSTAQGDIDSKGNAGIITITTDRLFMRNSGLNSGTIGEGNGGQIFIKTGSLRMENSGMGNDTGIDRDNDGKVINNRGDAGRLQIFADDFTLENSSITSDTGGQGKAGEIILKVTNSLALKNNSNITTNTLANSTGNAGSIDVTTKSLLLENDLPYFKDDIVTGFGSLTRAKGNAGQITIDADSVAIRNNSGMGIDTEGEGQAGQLNLTANSLEMINAGIGSDTKGIGNAGEININIVGNAFLNGAGINTETSGSGQAGRINLKAGSLILNNGSNINSRTTGEGNAGVINIETGSFVMDNSSIVSDTGALREEPLQPIKNTGNAGRINITADTISLNNSARISSEAAGTGNAGEINIDVNTALLKNSTIATATSGSGKGGEIFFSANSLVLDNSRLSSETTGSGVGGSLTLLLQEALTARDRSSISVSSTSTSLNNAELGGAGSINVQANSISLDNQSSIKSEAGSVDGGNINLTLQKLLLLRRNSQISASAGTALKGGNGGNININVRNGFIVALPFENSDITANAYQGLGGVVDIKAASIFGLSPLSRDLLSKLLATTNPALLDPGRLRTSDITAISQTNPSLNGVVAVNTPDTDPYGELVPLPVNLVDASQLISTGCNPEGTHTTSSFISTGRGGISTSPTDPLLSDALLADWISPSKNISQSEAEGENISLSSPSPSTPIVEAQNWVVDKRGVIELVAIAPSINLHRSPFHSTLCVDKR</sequence>
<dbReference type="OrthoDB" id="468094at2"/>
<evidence type="ECO:0000313" key="4">
    <source>
        <dbReference type="EMBL" id="KIE06628.1"/>
    </source>
</evidence>
<dbReference type="Pfam" id="PF05860">
    <property type="entry name" value="TPS"/>
    <property type="match status" value="1"/>
</dbReference>
<dbReference type="SMART" id="SM00912">
    <property type="entry name" value="Haemagg_act"/>
    <property type="match status" value="1"/>
</dbReference>
<keyword evidence="5" id="KW-1185">Reference proteome</keyword>
<organism evidence="4">
    <name type="scientific">Tolypothrix bouteillei VB521301</name>
    <dbReference type="NCBI Taxonomy" id="1479485"/>
    <lineage>
        <taxon>Bacteria</taxon>
        <taxon>Bacillati</taxon>
        <taxon>Cyanobacteriota</taxon>
        <taxon>Cyanophyceae</taxon>
        <taxon>Nostocales</taxon>
        <taxon>Tolypothrichaceae</taxon>
        <taxon>Tolypothrix</taxon>
    </lineage>
</organism>
<dbReference type="SUPFAM" id="SSF51126">
    <property type="entry name" value="Pectin lyase-like"/>
    <property type="match status" value="2"/>
</dbReference>
<dbReference type="InterPro" id="IPR012334">
    <property type="entry name" value="Pectin_lyas_fold"/>
</dbReference>
<evidence type="ECO:0000259" key="2">
    <source>
        <dbReference type="SMART" id="SM00912"/>
    </source>
</evidence>
<name>A0A0C1QS00_9CYAN</name>
<dbReference type="InterPro" id="IPR008638">
    <property type="entry name" value="FhaB/CdiA-like_TPS"/>
</dbReference>
<feature type="signal peptide" evidence="1">
    <location>
        <begin position="1"/>
        <end position="29"/>
    </location>
</feature>
<evidence type="ECO:0000256" key="1">
    <source>
        <dbReference type="SAM" id="SignalP"/>
    </source>
</evidence>
<reference evidence="4" key="1">
    <citation type="journal article" date="2015" name="Genome Announc.">
        <title>Draft Genome Sequence of Tolypothrix boutellei Strain VB521301.</title>
        <authorList>
            <person name="Chandrababunaidu M.M."/>
            <person name="Singh D."/>
            <person name="Sen D."/>
            <person name="Bhan S."/>
            <person name="Das S."/>
            <person name="Gupta A."/>
            <person name="Adhikary S.P."/>
            <person name="Tripathy S."/>
        </authorList>
    </citation>
    <scope>NUCLEOTIDE SEQUENCE</scope>
    <source>
        <strain evidence="4">VB521301</strain>
    </source>
</reference>
<reference evidence="3" key="2">
    <citation type="submission" date="2019-11" db="EMBL/GenBank/DDBJ databases">
        <title>Improved Assembly of Tolypothrix boutellei genome.</title>
        <authorList>
            <person name="Sarangi A.N."/>
            <person name="Mukherjee M."/>
            <person name="Ghosh S."/>
            <person name="Singh D."/>
            <person name="Das A."/>
            <person name="Kant S."/>
            <person name="Prusty A."/>
            <person name="Tripathy S."/>
        </authorList>
    </citation>
    <scope>NUCLEOTIDE SEQUENCE</scope>
    <source>
        <strain evidence="3">VB521301</strain>
    </source>
</reference>
<accession>A0A0C1QS00</accession>
<dbReference type="Proteomes" id="UP000029738">
    <property type="component" value="Unassembled WGS sequence"/>
</dbReference>
<feature type="chain" id="PRO_5036532830" evidence="1">
    <location>
        <begin position="30"/>
        <end position="1396"/>
    </location>
</feature>